<dbReference type="PANTHER" id="PTHR45528:SF9">
    <property type="entry name" value="SENSOR HISTIDINE KINASE YBDK"/>
    <property type="match status" value="1"/>
</dbReference>
<evidence type="ECO:0000256" key="1">
    <source>
        <dbReference type="ARBA" id="ARBA00000085"/>
    </source>
</evidence>
<comment type="caution">
    <text evidence="17">The sequence shown here is derived from an EMBL/GenBank/DDBJ whole genome shotgun (WGS) entry which is preliminary data.</text>
</comment>
<dbReference type="GO" id="GO:0016301">
    <property type="term" value="F:kinase activity"/>
    <property type="evidence" value="ECO:0007669"/>
    <property type="project" value="UniProtKB-KW"/>
</dbReference>
<evidence type="ECO:0000256" key="4">
    <source>
        <dbReference type="ARBA" id="ARBA00022475"/>
    </source>
</evidence>
<comment type="catalytic activity">
    <reaction evidence="1">
        <text>ATP + protein L-histidine = ADP + protein N-phospho-L-histidine.</text>
        <dbReference type="EC" id="2.7.13.3"/>
    </reaction>
</comment>
<evidence type="ECO:0000256" key="8">
    <source>
        <dbReference type="ARBA" id="ARBA00022741"/>
    </source>
</evidence>
<comment type="subcellular location">
    <subcellularLocation>
        <location evidence="2">Cell membrane</location>
        <topology evidence="2">Multi-pass membrane protein</topology>
    </subcellularLocation>
</comment>
<dbReference type="SUPFAM" id="SSF47384">
    <property type="entry name" value="Homodimeric domain of signal transducing histidine kinase"/>
    <property type="match status" value="1"/>
</dbReference>
<dbReference type="SMART" id="SM00388">
    <property type="entry name" value="HisKA"/>
    <property type="match status" value="1"/>
</dbReference>
<dbReference type="InterPro" id="IPR003661">
    <property type="entry name" value="HisK_dim/P_dom"/>
</dbReference>
<dbReference type="CDD" id="cd06225">
    <property type="entry name" value="HAMP"/>
    <property type="match status" value="1"/>
</dbReference>
<feature type="domain" description="Histidine kinase" evidence="15">
    <location>
        <begin position="270"/>
        <end position="462"/>
    </location>
</feature>
<dbReference type="SUPFAM" id="SSF158472">
    <property type="entry name" value="HAMP domain-like"/>
    <property type="match status" value="1"/>
</dbReference>
<evidence type="ECO:0000256" key="2">
    <source>
        <dbReference type="ARBA" id="ARBA00004651"/>
    </source>
</evidence>
<dbReference type="Pfam" id="PF00512">
    <property type="entry name" value="HisKA"/>
    <property type="match status" value="1"/>
</dbReference>
<dbReference type="InterPro" id="IPR036890">
    <property type="entry name" value="HATPase_C_sf"/>
</dbReference>
<keyword evidence="5" id="KW-0597">Phosphoprotein</keyword>
<evidence type="ECO:0000313" key="18">
    <source>
        <dbReference type="Proteomes" id="UP001597493"/>
    </source>
</evidence>
<evidence type="ECO:0000313" key="17">
    <source>
        <dbReference type="EMBL" id="MFD2661361.1"/>
    </source>
</evidence>
<proteinExistence type="predicted"/>
<evidence type="ECO:0000256" key="14">
    <source>
        <dbReference type="SAM" id="Phobius"/>
    </source>
</evidence>
<gene>
    <name evidence="17" type="ORF">ACFSW5_13995</name>
</gene>
<dbReference type="Pfam" id="PF02518">
    <property type="entry name" value="HATPase_c"/>
    <property type="match status" value="1"/>
</dbReference>
<sequence>MRKDKRSEAGETKFRNSLLSRYLLIVIFAILFIPIILVAAATLAILGQQFIWQDQINKPKYESANQMEQMWHREAAALAAGNPGGIDRRLEELKERYPEASMFWADEAGRTRLVLSERPLELPELWTPQEAIRFMKRNVGGDPFTVVAFIGENNEGPAFMVLQMPRALFQTIGPTESVSLVFYLTFIAAMFVLFVMLSLLFFRHIRRRLIRLQTAMALRGADGLPEPITVNKADEIGQLESAFNRMVGQLQESRRREQEEEELRKRLISNLSHDLRTPLTVMNGHVYALRQENLTDKGRGAVKLLSSKIEQLGGLIDNLLSYTLMTSGKYPLKPEELDILRLVRETAAAWYPLWEKEGIDADVDLEAAEGSLRWRVDREGFRRVLDNLFQNVVRHAADGGYIGITVAAEGESKAIVITDRGAGRKGGGKGAGIGLAIVDYLLREMALEWRMERTTEGTRVTIFPKGKSANAKNAPG</sequence>
<dbReference type="PANTHER" id="PTHR45528">
    <property type="entry name" value="SENSOR HISTIDINE KINASE CPXA"/>
    <property type="match status" value="1"/>
</dbReference>
<dbReference type="PROSITE" id="PS50109">
    <property type="entry name" value="HIS_KIN"/>
    <property type="match status" value="1"/>
</dbReference>
<evidence type="ECO:0000256" key="5">
    <source>
        <dbReference type="ARBA" id="ARBA00022553"/>
    </source>
</evidence>
<dbReference type="PROSITE" id="PS50885">
    <property type="entry name" value="HAMP"/>
    <property type="match status" value="1"/>
</dbReference>
<organism evidence="17 18">
    <name type="scientific">Paenibacillus thailandensis</name>
    <dbReference type="NCBI Taxonomy" id="393250"/>
    <lineage>
        <taxon>Bacteria</taxon>
        <taxon>Bacillati</taxon>
        <taxon>Bacillota</taxon>
        <taxon>Bacilli</taxon>
        <taxon>Bacillales</taxon>
        <taxon>Paenibacillaceae</taxon>
        <taxon>Paenibacillus</taxon>
    </lineage>
</organism>
<dbReference type="InterPro" id="IPR050398">
    <property type="entry name" value="HssS/ArlS-like"/>
</dbReference>
<dbReference type="InterPro" id="IPR003594">
    <property type="entry name" value="HATPase_dom"/>
</dbReference>
<dbReference type="RefSeq" id="WP_379274107.1">
    <property type="nucleotide sequence ID" value="NZ_JBHUGT010000019.1"/>
</dbReference>
<keyword evidence="9 17" id="KW-0418">Kinase</keyword>
<keyword evidence="7 14" id="KW-0812">Transmembrane</keyword>
<keyword evidence="13 14" id="KW-0472">Membrane</keyword>
<dbReference type="SMART" id="SM00387">
    <property type="entry name" value="HATPase_c"/>
    <property type="match status" value="1"/>
</dbReference>
<dbReference type="Pfam" id="PF00672">
    <property type="entry name" value="HAMP"/>
    <property type="match status" value="1"/>
</dbReference>
<evidence type="ECO:0000259" key="16">
    <source>
        <dbReference type="PROSITE" id="PS50885"/>
    </source>
</evidence>
<feature type="domain" description="HAMP" evidence="16">
    <location>
        <begin position="203"/>
        <end position="255"/>
    </location>
</feature>
<evidence type="ECO:0000256" key="12">
    <source>
        <dbReference type="ARBA" id="ARBA00023012"/>
    </source>
</evidence>
<evidence type="ECO:0000256" key="9">
    <source>
        <dbReference type="ARBA" id="ARBA00022777"/>
    </source>
</evidence>
<dbReference type="Gene3D" id="3.30.565.10">
    <property type="entry name" value="Histidine kinase-like ATPase, C-terminal domain"/>
    <property type="match status" value="1"/>
</dbReference>
<name>A0ABW5QZ98_9BACL</name>
<dbReference type="InterPro" id="IPR005467">
    <property type="entry name" value="His_kinase_dom"/>
</dbReference>
<dbReference type="Proteomes" id="UP001597493">
    <property type="component" value="Unassembled WGS sequence"/>
</dbReference>
<keyword evidence="4" id="KW-1003">Cell membrane</keyword>
<dbReference type="InterPro" id="IPR003660">
    <property type="entry name" value="HAMP_dom"/>
</dbReference>
<dbReference type="SUPFAM" id="SSF55874">
    <property type="entry name" value="ATPase domain of HSP90 chaperone/DNA topoisomerase II/histidine kinase"/>
    <property type="match status" value="1"/>
</dbReference>
<accession>A0ABW5QZ98</accession>
<dbReference type="InterPro" id="IPR036097">
    <property type="entry name" value="HisK_dim/P_sf"/>
</dbReference>
<dbReference type="CDD" id="cd00082">
    <property type="entry name" value="HisKA"/>
    <property type="match status" value="1"/>
</dbReference>
<keyword evidence="8" id="KW-0547">Nucleotide-binding</keyword>
<feature type="transmembrane region" description="Helical" evidence="14">
    <location>
        <begin position="180"/>
        <end position="202"/>
    </location>
</feature>
<feature type="transmembrane region" description="Helical" evidence="14">
    <location>
        <begin position="21"/>
        <end position="46"/>
    </location>
</feature>
<evidence type="ECO:0000256" key="7">
    <source>
        <dbReference type="ARBA" id="ARBA00022692"/>
    </source>
</evidence>
<dbReference type="SMART" id="SM00304">
    <property type="entry name" value="HAMP"/>
    <property type="match status" value="1"/>
</dbReference>
<dbReference type="EC" id="2.7.13.3" evidence="3"/>
<evidence type="ECO:0000256" key="6">
    <source>
        <dbReference type="ARBA" id="ARBA00022679"/>
    </source>
</evidence>
<keyword evidence="6" id="KW-0808">Transferase</keyword>
<keyword evidence="10" id="KW-0067">ATP-binding</keyword>
<reference evidence="18" key="1">
    <citation type="journal article" date="2019" name="Int. J. Syst. Evol. Microbiol.">
        <title>The Global Catalogue of Microorganisms (GCM) 10K type strain sequencing project: providing services to taxonomists for standard genome sequencing and annotation.</title>
        <authorList>
            <consortium name="The Broad Institute Genomics Platform"/>
            <consortium name="The Broad Institute Genome Sequencing Center for Infectious Disease"/>
            <person name="Wu L."/>
            <person name="Ma J."/>
        </authorList>
    </citation>
    <scope>NUCLEOTIDE SEQUENCE [LARGE SCALE GENOMIC DNA]</scope>
    <source>
        <strain evidence="18">TISTR 1827</strain>
    </source>
</reference>
<protein>
    <recommendedName>
        <fullName evidence="3">histidine kinase</fullName>
        <ecNumber evidence="3">2.7.13.3</ecNumber>
    </recommendedName>
</protein>
<keyword evidence="12" id="KW-0902">Two-component regulatory system</keyword>
<evidence type="ECO:0000259" key="15">
    <source>
        <dbReference type="PROSITE" id="PS50109"/>
    </source>
</evidence>
<evidence type="ECO:0000256" key="11">
    <source>
        <dbReference type="ARBA" id="ARBA00022989"/>
    </source>
</evidence>
<dbReference type="EMBL" id="JBHUMY010000013">
    <property type="protein sequence ID" value="MFD2661361.1"/>
    <property type="molecule type" value="Genomic_DNA"/>
</dbReference>
<evidence type="ECO:0000256" key="13">
    <source>
        <dbReference type="ARBA" id="ARBA00023136"/>
    </source>
</evidence>
<dbReference type="Gene3D" id="1.10.287.130">
    <property type="match status" value="1"/>
</dbReference>
<keyword evidence="11 14" id="KW-1133">Transmembrane helix</keyword>
<keyword evidence="18" id="KW-1185">Reference proteome</keyword>
<evidence type="ECO:0000256" key="3">
    <source>
        <dbReference type="ARBA" id="ARBA00012438"/>
    </source>
</evidence>
<dbReference type="Gene3D" id="6.10.340.10">
    <property type="match status" value="1"/>
</dbReference>
<evidence type="ECO:0000256" key="10">
    <source>
        <dbReference type="ARBA" id="ARBA00022840"/>
    </source>
</evidence>